<reference evidence="2" key="2">
    <citation type="journal article" date="2021" name="PeerJ">
        <title>Extensive microbial diversity within the chicken gut microbiome revealed by metagenomics and culture.</title>
        <authorList>
            <person name="Gilroy R."/>
            <person name="Ravi A."/>
            <person name="Getino M."/>
            <person name="Pursley I."/>
            <person name="Horton D.L."/>
            <person name="Alikhan N.F."/>
            <person name="Baker D."/>
            <person name="Gharbi K."/>
            <person name="Hall N."/>
            <person name="Watson M."/>
            <person name="Adriaenssens E.M."/>
            <person name="Foster-Nyarko E."/>
            <person name="Jarju S."/>
            <person name="Secka A."/>
            <person name="Antonio M."/>
            <person name="Oren A."/>
            <person name="Chaudhuri R.R."/>
            <person name="La Ragione R."/>
            <person name="Hildebrand F."/>
            <person name="Pallen M.J."/>
        </authorList>
    </citation>
    <scope>NUCLEOTIDE SEQUENCE</scope>
    <source>
        <strain evidence="2">C6-149</strain>
    </source>
</reference>
<dbReference type="AlphaFoldDB" id="A0A9D9E495"/>
<comment type="caution">
    <text evidence="2">The sequence shown here is derived from an EMBL/GenBank/DDBJ whole genome shotgun (WGS) entry which is preliminary data.</text>
</comment>
<reference evidence="2" key="1">
    <citation type="submission" date="2020-10" db="EMBL/GenBank/DDBJ databases">
        <authorList>
            <person name="Gilroy R."/>
        </authorList>
    </citation>
    <scope>NUCLEOTIDE SEQUENCE</scope>
    <source>
        <strain evidence="2">C6-149</strain>
    </source>
</reference>
<name>A0A9D9E495_9LACO</name>
<accession>A0A9D9E495</accession>
<gene>
    <name evidence="2" type="ORF">IAA89_00240</name>
</gene>
<protein>
    <submittedName>
        <fullName evidence="2">Uncharacterized protein</fullName>
    </submittedName>
</protein>
<evidence type="ECO:0000313" key="3">
    <source>
        <dbReference type="Proteomes" id="UP000823614"/>
    </source>
</evidence>
<organism evidence="2 3">
    <name type="scientific">Candidatus Gallilactobacillus intestinavium</name>
    <dbReference type="NCBI Taxonomy" id="2840838"/>
    <lineage>
        <taxon>Bacteria</taxon>
        <taxon>Bacillati</taxon>
        <taxon>Bacillota</taxon>
        <taxon>Bacilli</taxon>
        <taxon>Lactobacillales</taxon>
        <taxon>Lactobacillaceae</taxon>
        <taxon>Lactobacillaceae incertae sedis</taxon>
        <taxon>Candidatus Gallilactobacillus</taxon>
    </lineage>
</organism>
<dbReference type="EMBL" id="JADIMP010000006">
    <property type="protein sequence ID" value="MBO8440871.1"/>
    <property type="molecule type" value="Genomic_DNA"/>
</dbReference>
<sequence>MNKKMTRLIFIISIFFTIISINFVVHADSINNVKNDSSSVKQESNNINSNSTIINVNSEKKKNSVNHPLNKKQAENKSKVNIKNDLVPDVSQVTFAEVKNAFNSNGLFMPNVKGEDFSFIPVHIVKIDQNGKQEIIDRALYMDNVPFTGYDLSTQTFYYEGVPYTGFKVNTSKAFYINKNEKVTNNKCKFNNSSLKLSSENTTLPKTNENNGILDLILGLLLIPFTLILKNV</sequence>
<evidence type="ECO:0000256" key="1">
    <source>
        <dbReference type="SAM" id="MobiDB-lite"/>
    </source>
</evidence>
<proteinExistence type="predicted"/>
<evidence type="ECO:0000313" key="2">
    <source>
        <dbReference type="EMBL" id="MBO8440871.1"/>
    </source>
</evidence>
<feature type="region of interest" description="Disordered" evidence="1">
    <location>
        <begin position="51"/>
        <end position="74"/>
    </location>
</feature>
<dbReference type="Proteomes" id="UP000823614">
    <property type="component" value="Unassembled WGS sequence"/>
</dbReference>